<dbReference type="GO" id="GO:0005737">
    <property type="term" value="C:cytoplasm"/>
    <property type="evidence" value="ECO:0007669"/>
    <property type="project" value="UniProtKB-SubCell"/>
</dbReference>
<feature type="compositionally biased region" description="Basic and acidic residues" evidence="8">
    <location>
        <begin position="122"/>
        <end position="138"/>
    </location>
</feature>
<dbReference type="PANTHER" id="PTHR41391">
    <property type="entry name" value="RESTRICTION OF TELOMERE CAPPING PROTEIN 4"/>
    <property type="match status" value="1"/>
</dbReference>
<keyword evidence="11" id="KW-1185">Reference proteome</keyword>
<dbReference type="InterPro" id="IPR028094">
    <property type="entry name" value="RTC4_C"/>
</dbReference>
<feature type="compositionally biased region" description="Basic and acidic residues" evidence="8">
    <location>
        <begin position="359"/>
        <end position="371"/>
    </location>
</feature>
<evidence type="ECO:0000256" key="8">
    <source>
        <dbReference type="SAM" id="MobiDB-lite"/>
    </source>
</evidence>
<dbReference type="AlphaFoldDB" id="A0A1M2VUJ4"/>
<feature type="compositionally biased region" description="Low complexity" evidence="8">
    <location>
        <begin position="814"/>
        <end position="825"/>
    </location>
</feature>
<feature type="compositionally biased region" description="Acidic residues" evidence="8">
    <location>
        <begin position="787"/>
        <end position="796"/>
    </location>
</feature>
<feature type="compositionally biased region" description="Basic and acidic residues" evidence="8">
    <location>
        <begin position="159"/>
        <end position="186"/>
    </location>
</feature>
<comment type="function">
    <text evidence="1">May be involved in a process influencing telomere capping.</text>
</comment>
<feature type="compositionally biased region" description="Low complexity" evidence="8">
    <location>
        <begin position="46"/>
        <end position="69"/>
    </location>
</feature>
<dbReference type="OMA" id="LETHRAM"/>
<sequence length="1128" mass="123110">METYTRDLHTKGETLYTDSSTATRLSQRPGSQRKGVLYEDFGSDFGGRSSSRTSQPPRSKLSSKPASSSQNALVISDDDSSEDELDFLSSHSRQGSASPVKTKKQRQTSKTRAADAPPPVVIDHHQKDPNYRPLDLSKLRIGKKSSAATSTAATPKTSQDSHPKAPQDSRPKASLEHRPKTARDSRPNCVAGPSSAGSSTRDSAIVAALDAFKRESEQGKRKERSSRPLRERSPNQDRSNPAKSYLPDWDNSDEEKDAERTPRPSRLAPRPTYKGANSKITKSQTMADMSSASQEGDKGKQKEKPRTVSRSKTLQAIADFPLELSDDDISPPKHIPKQGKARLQAVAKSKPTESAPADTKFKDKGKQREVSDPIDAIFASKSPPRSPKPQARKKQPDDFPMPSPLSSPAASHASSPPRKSQTRSHRVVVSSDDEESETGGRSLRPFPMETQFLESLKRVSPAKRSASECGVHMEGGASRKRPRRGSRDKMEDSFALDKSDSDSDLDNMFLDPSVDPNTLCPWCDERLPSTPTPYLVSLIDGARRRSYIDERPTNPLGLRAPPAVFVSICQRHRFERVWIPRARKRKWPTHIDWGKLRGRIEHLKGKLEAIVGDVDEDFVPGAAPREDVKEKGKEQRPRKENEFWQEVVKNVREQGSRQTTGVRGQFLHFNKTQPGYYGELGYVIIHQTLCDLFPPASFDPAAALPLTPADFIGHVLVPEAAVNLIVEDLGLSRADAITTLRESVEYGVAMFPADEGEGGKGDGDTSILTAGERIIMERARARRKELEEEERREEEEERRAQQTDAVSDVDMDMDAAGAPSSSSETSKPKPKPKPRPIPKRKPPSSEKPNVARAASRARSTSKAPESGEGIIELSSDTGGSTDVSRSGTAKRRRKARDEPPSSKSDAPSDAGGATPRAKPKPRPRAAGRAALGAASQPDMRDGQRAKADLREPASDPIVPHDDDDEPAFMSWDRKPASQVHRGQTESSANATPRPKSRAVSAAATETEVLGSSGANVLKPSSSASATSRAPLQIARERRQAQRRAAAASSTSKAPEYSNGWLPTLRGGDGPSSDDDERSQERPDPPLKAIVPQRKGSQSGKKDGENEWAWLLSDGSSAGSRTSSFGGFD</sequence>
<dbReference type="PANTHER" id="PTHR41391:SF1">
    <property type="entry name" value="RESTRICTION OF TELOMERE CAPPING PROTEIN 4"/>
    <property type="match status" value="1"/>
</dbReference>
<feature type="compositionally biased region" description="Basic and acidic residues" evidence="8">
    <location>
        <begin position="295"/>
        <end position="306"/>
    </location>
</feature>
<dbReference type="Proteomes" id="UP000184267">
    <property type="component" value="Unassembled WGS sequence"/>
</dbReference>
<dbReference type="STRING" id="154538.A0A1M2VUJ4"/>
<feature type="compositionally biased region" description="Polar residues" evidence="8">
    <location>
        <begin position="874"/>
        <end position="887"/>
    </location>
</feature>
<dbReference type="Pfam" id="PF14474">
    <property type="entry name" value="RTC4"/>
    <property type="match status" value="1"/>
</dbReference>
<keyword evidence="7" id="KW-0539">Nucleus</keyword>
<reference evidence="10 11" key="1">
    <citation type="submission" date="2016-10" db="EMBL/GenBank/DDBJ databases">
        <title>Genome sequence of the basidiomycete white-rot fungus Trametes pubescens.</title>
        <authorList>
            <person name="Makela M.R."/>
            <person name="Granchi Z."/>
            <person name="Peng M."/>
            <person name="De Vries R.P."/>
            <person name="Grigoriev I."/>
            <person name="Riley R."/>
            <person name="Hilden K."/>
        </authorList>
    </citation>
    <scope>NUCLEOTIDE SEQUENCE [LARGE SCALE GENOMIC DNA]</scope>
    <source>
        <strain evidence="10 11">FBCC735</strain>
    </source>
</reference>
<dbReference type="SMART" id="SM01312">
    <property type="entry name" value="RTC4"/>
    <property type="match status" value="1"/>
</dbReference>
<comment type="subcellular location">
    <subcellularLocation>
        <location evidence="3">Cytoplasm</location>
    </subcellularLocation>
    <subcellularLocation>
        <location evidence="2">Nucleus</location>
    </subcellularLocation>
</comment>
<gene>
    <name evidence="10" type="ORF">TRAPUB_12250</name>
</gene>
<evidence type="ECO:0000256" key="4">
    <source>
        <dbReference type="ARBA" id="ARBA00009461"/>
    </source>
</evidence>
<feature type="region of interest" description="Disordered" evidence="8">
    <location>
        <begin position="1"/>
        <end position="510"/>
    </location>
</feature>
<feature type="compositionally biased region" description="Low complexity" evidence="8">
    <location>
        <begin position="901"/>
        <end position="916"/>
    </location>
</feature>
<feature type="compositionally biased region" description="Basic and acidic residues" evidence="8">
    <location>
        <begin position="485"/>
        <end position="501"/>
    </location>
</feature>
<name>A0A1M2VUJ4_TRAPU</name>
<feature type="compositionally biased region" description="Low complexity" evidence="8">
    <location>
        <begin position="144"/>
        <end position="158"/>
    </location>
</feature>
<feature type="compositionally biased region" description="Basic and acidic residues" evidence="8">
    <location>
        <begin position="211"/>
        <end position="235"/>
    </location>
</feature>
<feature type="compositionally biased region" description="Basic and acidic residues" evidence="8">
    <location>
        <begin position="938"/>
        <end position="953"/>
    </location>
</feature>
<feature type="region of interest" description="Disordered" evidence="8">
    <location>
        <begin position="784"/>
        <end position="1128"/>
    </location>
</feature>
<feature type="compositionally biased region" description="Polar residues" evidence="8">
    <location>
        <begin position="278"/>
        <end position="294"/>
    </location>
</feature>
<feature type="compositionally biased region" description="Polar residues" evidence="8">
    <location>
        <begin position="980"/>
        <end position="990"/>
    </location>
</feature>
<feature type="region of interest" description="Disordered" evidence="8">
    <location>
        <begin position="621"/>
        <end position="640"/>
    </location>
</feature>
<organism evidence="10 11">
    <name type="scientific">Trametes pubescens</name>
    <name type="common">White-rot fungus</name>
    <dbReference type="NCBI Taxonomy" id="154538"/>
    <lineage>
        <taxon>Eukaryota</taxon>
        <taxon>Fungi</taxon>
        <taxon>Dikarya</taxon>
        <taxon>Basidiomycota</taxon>
        <taxon>Agaricomycotina</taxon>
        <taxon>Agaricomycetes</taxon>
        <taxon>Polyporales</taxon>
        <taxon>Polyporaceae</taxon>
        <taxon>Trametes</taxon>
    </lineage>
</organism>
<comment type="caution">
    <text evidence="10">The sequence shown here is derived from an EMBL/GenBank/DDBJ whole genome shotgun (WGS) entry which is preliminary data.</text>
</comment>
<evidence type="ECO:0000256" key="3">
    <source>
        <dbReference type="ARBA" id="ARBA00004496"/>
    </source>
</evidence>
<comment type="similarity">
    <text evidence="4">Belongs to the RTC4 family.</text>
</comment>
<dbReference type="OrthoDB" id="128308at2759"/>
<evidence type="ECO:0000313" key="11">
    <source>
        <dbReference type="Proteomes" id="UP000184267"/>
    </source>
</evidence>
<feature type="compositionally biased region" description="Low complexity" evidence="8">
    <location>
        <begin position="1020"/>
        <end position="1029"/>
    </location>
</feature>
<dbReference type="EMBL" id="MNAD01000670">
    <property type="protein sequence ID" value="OJT11206.1"/>
    <property type="molecule type" value="Genomic_DNA"/>
</dbReference>
<evidence type="ECO:0000259" key="9">
    <source>
        <dbReference type="SMART" id="SM01312"/>
    </source>
</evidence>
<feature type="compositionally biased region" description="Basic and acidic residues" evidence="8">
    <location>
        <begin position="624"/>
        <end position="640"/>
    </location>
</feature>
<feature type="compositionally biased region" description="Basic and acidic residues" evidence="8">
    <location>
        <begin position="1"/>
        <end position="12"/>
    </location>
</feature>
<evidence type="ECO:0000256" key="7">
    <source>
        <dbReference type="ARBA" id="ARBA00023242"/>
    </source>
</evidence>
<feature type="compositionally biased region" description="Low complexity" evidence="8">
    <location>
        <begin position="846"/>
        <end position="863"/>
    </location>
</feature>
<feature type="domain" description="Restriction of telomere capping protein 4 C-terminal" evidence="9">
    <location>
        <begin position="610"/>
        <end position="753"/>
    </location>
</feature>
<feature type="compositionally biased region" description="Basic residues" evidence="8">
    <location>
        <begin position="828"/>
        <end position="842"/>
    </location>
</feature>
<feature type="compositionally biased region" description="Low complexity" evidence="8">
    <location>
        <begin position="406"/>
        <end position="417"/>
    </location>
</feature>
<evidence type="ECO:0000256" key="1">
    <source>
        <dbReference type="ARBA" id="ARBA00002738"/>
    </source>
</evidence>
<feature type="compositionally biased region" description="Low complexity" evidence="8">
    <location>
        <begin position="1112"/>
        <end position="1128"/>
    </location>
</feature>
<feature type="compositionally biased region" description="Polar residues" evidence="8">
    <location>
        <begin position="16"/>
        <end position="30"/>
    </location>
</feature>
<evidence type="ECO:0000256" key="5">
    <source>
        <dbReference type="ARBA" id="ARBA00015162"/>
    </source>
</evidence>
<dbReference type="InterPro" id="IPR039024">
    <property type="entry name" value="RTC4"/>
</dbReference>
<keyword evidence="6" id="KW-0963">Cytoplasm</keyword>
<protein>
    <recommendedName>
        <fullName evidence="5">Restriction of telomere capping protein 4</fullName>
    </recommendedName>
</protein>
<dbReference type="GO" id="GO:0005634">
    <property type="term" value="C:nucleus"/>
    <property type="evidence" value="ECO:0007669"/>
    <property type="project" value="UniProtKB-SubCell"/>
</dbReference>
<accession>A0A1M2VUJ4</accession>
<evidence type="ECO:0000256" key="6">
    <source>
        <dbReference type="ARBA" id="ARBA00022490"/>
    </source>
</evidence>
<evidence type="ECO:0000313" key="10">
    <source>
        <dbReference type="EMBL" id="OJT11206.1"/>
    </source>
</evidence>
<feature type="compositionally biased region" description="Acidic residues" evidence="8">
    <location>
        <begin position="76"/>
        <end position="86"/>
    </location>
</feature>
<proteinExistence type="inferred from homology"/>
<evidence type="ECO:0000256" key="2">
    <source>
        <dbReference type="ARBA" id="ARBA00004123"/>
    </source>
</evidence>